<evidence type="ECO:0000313" key="1">
    <source>
        <dbReference type="EMBL" id="KAI5311769.1"/>
    </source>
</evidence>
<sequence length="70" mass="8206">MKVNGSGLTVMTVGMLATAEERVSFSWLLRGLQQPRWKKKVGLFCLLKWFLNNKLRILAPRKMEIRSLEW</sequence>
<evidence type="ECO:0000313" key="2">
    <source>
        <dbReference type="Proteomes" id="UP001054821"/>
    </source>
</evidence>
<protein>
    <submittedName>
        <fullName evidence="1">Uncharacterized protein</fullName>
    </submittedName>
</protein>
<reference evidence="1 2" key="1">
    <citation type="journal article" date="2022" name="G3 (Bethesda)">
        <title>Whole-genome sequence and methylome profiling of the almond [Prunus dulcis (Mill.) D.A. Webb] cultivar 'Nonpareil'.</title>
        <authorList>
            <person name="D'Amico-Willman K.M."/>
            <person name="Ouma W.Z."/>
            <person name="Meulia T."/>
            <person name="Sideli G.M."/>
            <person name="Gradziel T.M."/>
            <person name="Fresnedo-Ramirez J."/>
        </authorList>
    </citation>
    <scope>NUCLEOTIDE SEQUENCE [LARGE SCALE GENOMIC DNA]</scope>
    <source>
        <strain evidence="1">Clone GOH B32 T37-40</strain>
    </source>
</reference>
<comment type="caution">
    <text evidence="1">The sequence shown here is derived from an EMBL/GenBank/DDBJ whole genome shotgun (WGS) entry which is preliminary data.</text>
</comment>
<proteinExistence type="predicted"/>
<organism evidence="1 2">
    <name type="scientific">Prunus dulcis</name>
    <name type="common">Almond</name>
    <name type="synonym">Amygdalus dulcis</name>
    <dbReference type="NCBI Taxonomy" id="3755"/>
    <lineage>
        <taxon>Eukaryota</taxon>
        <taxon>Viridiplantae</taxon>
        <taxon>Streptophyta</taxon>
        <taxon>Embryophyta</taxon>
        <taxon>Tracheophyta</taxon>
        <taxon>Spermatophyta</taxon>
        <taxon>Magnoliopsida</taxon>
        <taxon>eudicotyledons</taxon>
        <taxon>Gunneridae</taxon>
        <taxon>Pentapetalae</taxon>
        <taxon>rosids</taxon>
        <taxon>fabids</taxon>
        <taxon>Rosales</taxon>
        <taxon>Rosaceae</taxon>
        <taxon>Amygdaloideae</taxon>
        <taxon>Amygdaleae</taxon>
        <taxon>Prunus</taxon>
    </lineage>
</organism>
<dbReference type="EMBL" id="JAJFAZ020000008">
    <property type="protein sequence ID" value="KAI5311769.1"/>
    <property type="molecule type" value="Genomic_DNA"/>
</dbReference>
<dbReference type="AlphaFoldDB" id="A0AAD4YK66"/>
<keyword evidence="2" id="KW-1185">Reference proteome</keyword>
<name>A0AAD4YK66_PRUDU</name>
<gene>
    <name evidence="1" type="ORF">L3X38_040942</name>
</gene>
<accession>A0AAD4YK66</accession>
<dbReference type="Proteomes" id="UP001054821">
    <property type="component" value="Chromosome 8"/>
</dbReference>